<gene>
    <name evidence="2" type="ORF">IAB71_03600</name>
</gene>
<evidence type="ECO:0008006" key="4">
    <source>
        <dbReference type="Google" id="ProtNLM"/>
    </source>
</evidence>
<evidence type="ECO:0000313" key="2">
    <source>
        <dbReference type="EMBL" id="HIV24861.1"/>
    </source>
</evidence>
<keyword evidence="1" id="KW-0472">Membrane</keyword>
<feature type="transmembrane region" description="Helical" evidence="1">
    <location>
        <begin position="15"/>
        <end position="33"/>
    </location>
</feature>
<feature type="transmembrane region" description="Helical" evidence="1">
    <location>
        <begin position="40"/>
        <end position="61"/>
    </location>
</feature>
<feature type="transmembrane region" description="Helical" evidence="1">
    <location>
        <begin position="67"/>
        <end position="85"/>
    </location>
</feature>
<accession>A0A9D1P2M6</accession>
<evidence type="ECO:0000313" key="3">
    <source>
        <dbReference type="Proteomes" id="UP000824169"/>
    </source>
</evidence>
<name>A0A9D1P2M6_9FIRM</name>
<reference evidence="2" key="2">
    <citation type="journal article" date="2021" name="PeerJ">
        <title>Extensive microbial diversity within the chicken gut microbiome revealed by metagenomics and culture.</title>
        <authorList>
            <person name="Gilroy R."/>
            <person name="Ravi A."/>
            <person name="Getino M."/>
            <person name="Pursley I."/>
            <person name="Horton D.L."/>
            <person name="Alikhan N.F."/>
            <person name="Baker D."/>
            <person name="Gharbi K."/>
            <person name="Hall N."/>
            <person name="Watson M."/>
            <person name="Adriaenssens E.M."/>
            <person name="Foster-Nyarko E."/>
            <person name="Jarju S."/>
            <person name="Secka A."/>
            <person name="Antonio M."/>
            <person name="Oren A."/>
            <person name="Chaudhuri R.R."/>
            <person name="La Ragione R."/>
            <person name="Hildebrand F."/>
            <person name="Pallen M.J."/>
        </authorList>
    </citation>
    <scope>NUCLEOTIDE SEQUENCE</scope>
    <source>
        <strain evidence="2">CHK188-20938</strain>
    </source>
</reference>
<dbReference type="Proteomes" id="UP000824169">
    <property type="component" value="Unassembled WGS sequence"/>
</dbReference>
<dbReference type="AlphaFoldDB" id="A0A9D1P2M6"/>
<proteinExistence type="predicted"/>
<organism evidence="2 3">
    <name type="scientific">Candidatus Scatomonas pullistercoris</name>
    <dbReference type="NCBI Taxonomy" id="2840920"/>
    <lineage>
        <taxon>Bacteria</taxon>
        <taxon>Bacillati</taxon>
        <taxon>Bacillota</taxon>
        <taxon>Clostridia</taxon>
        <taxon>Lachnospirales</taxon>
        <taxon>Lachnospiraceae</taxon>
        <taxon>Lachnospiraceae incertae sedis</taxon>
        <taxon>Candidatus Scatomonas</taxon>
    </lineage>
</organism>
<feature type="transmembrane region" description="Helical" evidence="1">
    <location>
        <begin position="115"/>
        <end position="134"/>
    </location>
</feature>
<evidence type="ECO:0000256" key="1">
    <source>
        <dbReference type="SAM" id="Phobius"/>
    </source>
</evidence>
<keyword evidence="1" id="KW-1133">Transmembrane helix</keyword>
<feature type="transmembrane region" description="Helical" evidence="1">
    <location>
        <begin position="170"/>
        <end position="189"/>
    </location>
</feature>
<reference evidence="2" key="1">
    <citation type="submission" date="2020-10" db="EMBL/GenBank/DDBJ databases">
        <authorList>
            <person name="Gilroy R."/>
        </authorList>
    </citation>
    <scope>NUCLEOTIDE SEQUENCE</scope>
    <source>
        <strain evidence="2">CHK188-20938</strain>
    </source>
</reference>
<dbReference type="EMBL" id="DVOO01000011">
    <property type="protein sequence ID" value="HIV24861.1"/>
    <property type="molecule type" value="Genomic_DNA"/>
</dbReference>
<protein>
    <recommendedName>
        <fullName evidence="4">DUF4203 domain-containing protein</fullName>
    </recommendedName>
</protein>
<comment type="caution">
    <text evidence="2">The sequence shown here is derived from an EMBL/GenBank/DDBJ whole genome shotgun (WGS) entry which is preliminary data.</text>
</comment>
<sequence>MGDIIHSIQGMTEGIGQIMLAFTLLFAVLQCFFGYKLLRAWIALIGFLIGFVLGFVITRSLIDGEAYLPAVIGIAAGFILAFVAFRIYLIGVFLYCGAIAAGAVNSLAFPSGDGWRVLSIVLCVLAFILVGLLAIKFARPCIIAVTAATGAVNAADALRQMFEELARNRMLVWGIIIALAAAGMLVQFYTTRGAGRRR</sequence>
<feature type="transmembrane region" description="Helical" evidence="1">
    <location>
        <begin position="92"/>
        <end position="109"/>
    </location>
</feature>
<keyword evidence="1" id="KW-0812">Transmembrane</keyword>